<feature type="region of interest" description="Disordered" evidence="1">
    <location>
        <begin position="1"/>
        <end position="50"/>
    </location>
</feature>
<evidence type="ECO:0000313" key="4">
    <source>
        <dbReference type="Proteomes" id="UP001500879"/>
    </source>
</evidence>
<dbReference type="Pfam" id="PF08378">
    <property type="entry name" value="NERD"/>
    <property type="match status" value="1"/>
</dbReference>
<dbReference type="Proteomes" id="UP001500879">
    <property type="component" value="Unassembled WGS sequence"/>
</dbReference>
<evidence type="ECO:0000259" key="2">
    <source>
        <dbReference type="Pfam" id="PF08378"/>
    </source>
</evidence>
<feature type="compositionally biased region" description="Basic and acidic residues" evidence="1">
    <location>
        <begin position="26"/>
        <end position="37"/>
    </location>
</feature>
<name>A0ABN0YTT6_9ACTN</name>
<dbReference type="InterPro" id="IPR011528">
    <property type="entry name" value="NERD"/>
</dbReference>
<proteinExistence type="predicted"/>
<evidence type="ECO:0000256" key="1">
    <source>
        <dbReference type="SAM" id="MobiDB-lite"/>
    </source>
</evidence>
<dbReference type="EMBL" id="BAAABX010000041">
    <property type="protein sequence ID" value="GAA0410209.1"/>
    <property type="molecule type" value="Genomic_DNA"/>
</dbReference>
<keyword evidence="4" id="KW-1185">Reference proteome</keyword>
<dbReference type="RefSeq" id="WP_344025049.1">
    <property type="nucleotide sequence ID" value="NZ_BAAABX010000041.1"/>
</dbReference>
<evidence type="ECO:0000313" key="3">
    <source>
        <dbReference type="EMBL" id="GAA0410209.1"/>
    </source>
</evidence>
<sequence>MGVRERPDTDPGTGADVKRGAAGRSYDPDRLFLHPDDDLAPNRPGETLRAGLDASRTGRWSLLLARLLGRHPVEDAWRRALAAEQLVGAALEALTPGGWEVLHSVVLPGDAVVSHLLIGPGGVFCIHTEPVRRAGPVRVDEAFVRAPGERHPRPVVRWARQSAARCAPVLARGCGFPVRVRGMVVLVGASEVAAPGDDDVAVLMERQVAGLGMLGGVLRPERVDRVHTVARNRRVWLGC</sequence>
<organism evidence="3 4">
    <name type="scientific">Streptomyces luteireticuli</name>
    <dbReference type="NCBI Taxonomy" id="173858"/>
    <lineage>
        <taxon>Bacteria</taxon>
        <taxon>Bacillati</taxon>
        <taxon>Actinomycetota</taxon>
        <taxon>Actinomycetes</taxon>
        <taxon>Kitasatosporales</taxon>
        <taxon>Streptomycetaceae</taxon>
        <taxon>Streptomyces</taxon>
    </lineage>
</organism>
<protein>
    <recommendedName>
        <fullName evidence="2">NERD domain-containing protein</fullName>
    </recommendedName>
</protein>
<feature type="domain" description="NERD" evidence="2">
    <location>
        <begin position="82"/>
        <end position="186"/>
    </location>
</feature>
<accession>A0ABN0YTT6</accession>
<comment type="caution">
    <text evidence="3">The sequence shown here is derived from an EMBL/GenBank/DDBJ whole genome shotgun (WGS) entry which is preliminary data.</text>
</comment>
<gene>
    <name evidence="3" type="ORF">GCM10010357_34080</name>
</gene>
<reference evidence="3 4" key="1">
    <citation type="journal article" date="2019" name="Int. J. Syst. Evol. Microbiol.">
        <title>The Global Catalogue of Microorganisms (GCM) 10K type strain sequencing project: providing services to taxonomists for standard genome sequencing and annotation.</title>
        <authorList>
            <consortium name="The Broad Institute Genomics Platform"/>
            <consortium name="The Broad Institute Genome Sequencing Center for Infectious Disease"/>
            <person name="Wu L."/>
            <person name="Ma J."/>
        </authorList>
    </citation>
    <scope>NUCLEOTIDE SEQUENCE [LARGE SCALE GENOMIC DNA]</scope>
    <source>
        <strain evidence="3 4">JCM 4788</strain>
    </source>
</reference>